<keyword evidence="2" id="KW-1185">Reference proteome</keyword>
<evidence type="ECO:0000313" key="2">
    <source>
        <dbReference type="Proteomes" id="UP001597369"/>
    </source>
</evidence>
<comment type="caution">
    <text evidence="1">The sequence shown here is derived from an EMBL/GenBank/DDBJ whole genome shotgun (WGS) entry which is preliminary data.</text>
</comment>
<reference evidence="2" key="1">
    <citation type="journal article" date="2019" name="Int. J. Syst. Evol. Microbiol.">
        <title>The Global Catalogue of Microorganisms (GCM) 10K type strain sequencing project: providing services to taxonomists for standard genome sequencing and annotation.</title>
        <authorList>
            <consortium name="The Broad Institute Genomics Platform"/>
            <consortium name="The Broad Institute Genome Sequencing Center for Infectious Disease"/>
            <person name="Wu L."/>
            <person name="Ma J."/>
        </authorList>
    </citation>
    <scope>NUCLEOTIDE SEQUENCE [LARGE SCALE GENOMIC DNA]</scope>
    <source>
        <strain evidence="2">JCM 16545</strain>
    </source>
</reference>
<dbReference type="EMBL" id="JBHUHV010000039">
    <property type="protein sequence ID" value="MFD2068000.1"/>
    <property type="molecule type" value="Genomic_DNA"/>
</dbReference>
<dbReference type="Proteomes" id="UP001597369">
    <property type="component" value="Unassembled WGS sequence"/>
</dbReference>
<dbReference type="RefSeq" id="WP_229958348.1">
    <property type="nucleotide sequence ID" value="NZ_JAJJWI010000003.1"/>
</dbReference>
<evidence type="ECO:0000313" key="1">
    <source>
        <dbReference type="EMBL" id="MFD2068000.1"/>
    </source>
</evidence>
<proteinExistence type="predicted"/>
<organism evidence="1 2">
    <name type="scientific">Pontibacter silvestris</name>
    <dbReference type="NCBI Taxonomy" id="2305183"/>
    <lineage>
        <taxon>Bacteria</taxon>
        <taxon>Pseudomonadati</taxon>
        <taxon>Bacteroidota</taxon>
        <taxon>Cytophagia</taxon>
        <taxon>Cytophagales</taxon>
        <taxon>Hymenobacteraceae</taxon>
        <taxon>Pontibacter</taxon>
    </lineage>
</organism>
<sequence length="158" mass="18077">MAQSDDDLKSHINSLKMQGRMNLDNIEKESRFPTLLEIQDSIKNTDLEILSESISLDEIELKKGKEETIHSFSIKDSEIGYGADFTLKYPQSFKVDEEIKILLAIKSDLRILVKLLSSLSKKCGSFIVLTPYEAGFIDKSRSFNENWDQIRKDSLKGR</sequence>
<accession>A0ABW4X157</accession>
<gene>
    <name evidence="1" type="ORF">ACFSKU_13980</name>
</gene>
<protein>
    <submittedName>
        <fullName evidence="1">Uncharacterized protein</fullName>
    </submittedName>
</protein>
<name>A0ABW4X157_9BACT</name>